<feature type="region of interest" description="Disordered" evidence="4">
    <location>
        <begin position="1"/>
        <end position="23"/>
    </location>
</feature>
<evidence type="ECO:0000256" key="2">
    <source>
        <dbReference type="ARBA" id="ARBA00022525"/>
    </source>
</evidence>
<dbReference type="InterPro" id="IPR036116">
    <property type="entry name" value="FN3_sf"/>
</dbReference>
<comment type="subcellular location">
    <subcellularLocation>
        <location evidence="1">Secreted</location>
    </subcellularLocation>
</comment>
<evidence type="ECO:0000313" key="6">
    <source>
        <dbReference type="EMBL" id="WKD50578.1"/>
    </source>
</evidence>
<dbReference type="InterPro" id="IPR003961">
    <property type="entry name" value="FN3_dom"/>
</dbReference>
<dbReference type="RefSeq" id="WP_301417003.1">
    <property type="nucleotide sequence ID" value="NZ_CP098023.1"/>
</dbReference>
<reference evidence="6 7" key="1">
    <citation type="submission" date="2022-05" db="EMBL/GenBank/DDBJ databases">
        <title>Microbulbifer sp. nov., isolated from sponge.</title>
        <authorList>
            <person name="Gao L."/>
        </authorList>
    </citation>
    <scope>NUCLEOTIDE SEQUENCE [LARGE SCALE GENOMIC DNA]</scope>
    <source>
        <strain evidence="6 7">MI-G</strain>
    </source>
</reference>
<dbReference type="PROSITE" id="PS50853">
    <property type="entry name" value="FN3"/>
    <property type="match status" value="1"/>
</dbReference>
<dbReference type="Gene3D" id="2.60.40.10">
    <property type="entry name" value="Immunoglobulins"/>
    <property type="match status" value="1"/>
</dbReference>
<evidence type="ECO:0000313" key="7">
    <source>
        <dbReference type="Proteomes" id="UP001321520"/>
    </source>
</evidence>
<keyword evidence="7" id="KW-1185">Reference proteome</keyword>
<evidence type="ECO:0000256" key="1">
    <source>
        <dbReference type="ARBA" id="ARBA00004613"/>
    </source>
</evidence>
<keyword evidence="3" id="KW-0843">Virulence</keyword>
<evidence type="ECO:0000259" key="5">
    <source>
        <dbReference type="PROSITE" id="PS50853"/>
    </source>
</evidence>
<accession>A0ABY9EC36</accession>
<dbReference type="InterPro" id="IPR013783">
    <property type="entry name" value="Ig-like_fold"/>
</dbReference>
<dbReference type="EMBL" id="CP098023">
    <property type="protein sequence ID" value="WKD50578.1"/>
    <property type="molecule type" value="Genomic_DNA"/>
</dbReference>
<proteinExistence type="predicted"/>
<name>A0ABY9EC36_9GAMM</name>
<dbReference type="Proteomes" id="UP001321520">
    <property type="component" value="Chromosome"/>
</dbReference>
<dbReference type="Pfam" id="PF03534">
    <property type="entry name" value="SpvB"/>
    <property type="match status" value="1"/>
</dbReference>
<keyword evidence="2" id="KW-0964">Secreted</keyword>
<evidence type="ECO:0000256" key="3">
    <source>
        <dbReference type="ARBA" id="ARBA00023026"/>
    </source>
</evidence>
<protein>
    <recommendedName>
        <fullName evidence="5">Fibronectin type-III domain-containing protein</fullName>
    </recommendedName>
</protein>
<evidence type="ECO:0000256" key="4">
    <source>
        <dbReference type="SAM" id="MobiDB-lite"/>
    </source>
</evidence>
<feature type="domain" description="Fibronectin type-III" evidence="5">
    <location>
        <begin position="159"/>
        <end position="267"/>
    </location>
</feature>
<dbReference type="InterPro" id="IPR003284">
    <property type="entry name" value="Sal_SpvB"/>
</dbReference>
<dbReference type="SUPFAM" id="SSF49265">
    <property type="entry name" value="Fibronectin type III"/>
    <property type="match status" value="1"/>
</dbReference>
<sequence length="850" mass="92555">MIEDPLGPGPRPGGPIDGPPDPSICTPRQEKIDEHAITVVLKPNTPASIGYQANTVENGSTDTNGKFTITWGAATEGPLVTGYQWCQEVNGTWQSTSSCPRVSKSTRTRALPTTTGVMPSGQYRYRVRAYANIGSYYQYSGWRTSSTLSVKHYPARVSGWQEPGGSTLPGPSFPLKWSAVGNPDASDPITHYQLQWSVDGSGYGYVPFVGSLDGSDLGKTTLVTISKANTGRDILAVVYKFRARACNSSGCGPWSPTKQLNPPTPPTPRFSDNLPNHVYNLDHTITWVDVGASSYRLKRMRLGQNESGCAVESDGNCWTVVTTSGTSYFAGASAPGSYRYKLDACNGFACKSVLSPWVKVHSLEHTDEPPAVTTEAPNTPGTLAYNADVSASGSAEITVPVQAAPGVNGLQPNLSLRYTSARFNRRMNEALPEDILGHGWRVGGLSSIRRCVVNRPKYDRVRLATIDSLCLDGEPLVLVAGTHWQAGAKYRTLRDSFYLIELQKNTANKIWFKVKTPNGSTKEYGATADSRLRDEDSPHFGWSLNKVTDAFGNTMAYKYHRDLVEGINYPLEITYGNQGDAKIEFQYGTRSDAPPVPVQDIQQEQLVLLHHIRVHLDGKLQREYKLISEEEPANFDPGYEFALEDGVLVQEFRPASEEAPEDTVQVHYRRLKQIQLCAYNATGGGRQCLSPLVFDWELIDSAHPEDFATGIETVTDGLGAQIRFELERISDKPGEQAVGRFDEGTTLFGSVGAIPDASPVEAVDGDYRTVVTKMLRSNGYRNGWHSTEYAYQGWASPVTNTGASSAIAPSGFTIPKPISSPTASSARTSPTLAKWHGSCSIKTAITSASC</sequence>
<feature type="compositionally biased region" description="Pro residues" evidence="4">
    <location>
        <begin position="7"/>
        <end position="22"/>
    </location>
</feature>
<dbReference type="CDD" id="cd00063">
    <property type="entry name" value="FN3"/>
    <property type="match status" value="1"/>
</dbReference>
<gene>
    <name evidence="6" type="ORF">M8T91_03895</name>
</gene>
<organism evidence="6 7">
    <name type="scientific">Microbulbifer spongiae</name>
    <dbReference type="NCBI Taxonomy" id="2944933"/>
    <lineage>
        <taxon>Bacteria</taxon>
        <taxon>Pseudomonadati</taxon>
        <taxon>Pseudomonadota</taxon>
        <taxon>Gammaproteobacteria</taxon>
        <taxon>Cellvibrionales</taxon>
        <taxon>Microbulbiferaceae</taxon>
        <taxon>Microbulbifer</taxon>
    </lineage>
</organism>